<evidence type="ECO:0000313" key="2">
    <source>
        <dbReference type="Proteomes" id="UP000240760"/>
    </source>
</evidence>
<keyword evidence="2" id="KW-1185">Reference proteome</keyword>
<sequence length="151" mass="16784">MLLSNSRQLTVYRLVASRSLQRRAASRVIFRLTISAASRWQADRDIEPNGRAAHLAANPLHYGTSIAKQRHTRARQAVSLALGRPFFSQSVWSKSRVSKSMATQLAQSRSGLAALRFTLGLALDIDLGASPTLTTPYILVHTQQRMIVWTN</sequence>
<reference evidence="1 2" key="1">
    <citation type="submission" date="2016-07" db="EMBL/GenBank/DDBJ databases">
        <title>Multiple horizontal gene transfer events from other fungi enriched the ability of initially mycotrophic Trichoderma (Ascomycota) to feed on dead plant biomass.</title>
        <authorList>
            <consortium name="DOE Joint Genome Institute"/>
            <person name="Aerts A."/>
            <person name="Atanasova L."/>
            <person name="Chenthamara K."/>
            <person name="Zhang J."/>
            <person name="Grujic M."/>
            <person name="Henrissat B."/>
            <person name="Kuo A."/>
            <person name="Salamov A."/>
            <person name="Lipzen A."/>
            <person name="Labutti K."/>
            <person name="Barry K."/>
            <person name="Miao Y."/>
            <person name="Rahimi M.J."/>
            <person name="Shen Q."/>
            <person name="Grigoriev I.V."/>
            <person name="Kubicek C.P."/>
            <person name="Druzhinina I.S."/>
        </authorList>
    </citation>
    <scope>NUCLEOTIDE SEQUENCE [LARGE SCALE GENOMIC DNA]</scope>
    <source>
        <strain evidence="1 2">ATCC 18648</strain>
    </source>
</reference>
<protein>
    <submittedName>
        <fullName evidence="1">Uncharacterized protein</fullName>
    </submittedName>
</protein>
<dbReference type="AlphaFoldDB" id="A0A2T4BXA8"/>
<evidence type="ECO:0000313" key="1">
    <source>
        <dbReference type="EMBL" id="PTB73892.1"/>
    </source>
</evidence>
<accession>A0A2T4BXA8</accession>
<organism evidence="1 2">
    <name type="scientific">Trichoderma longibrachiatum ATCC 18648</name>
    <dbReference type="NCBI Taxonomy" id="983965"/>
    <lineage>
        <taxon>Eukaryota</taxon>
        <taxon>Fungi</taxon>
        <taxon>Dikarya</taxon>
        <taxon>Ascomycota</taxon>
        <taxon>Pezizomycotina</taxon>
        <taxon>Sordariomycetes</taxon>
        <taxon>Hypocreomycetidae</taxon>
        <taxon>Hypocreales</taxon>
        <taxon>Hypocreaceae</taxon>
        <taxon>Trichoderma</taxon>
    </lineage>
</organism>
<proteinExistence type="predicted"/>
<dbReference type="EMBL" id="KZ679137">
    <property type="protein sequence ID" value="PTB73892.1"/>
    <property type="molecule type" value="Genomic_DNA"/>
</dbReference>
<gene>
    <name evidence="1" type="ORF">M440DRAFT_123289</name>
</gene>
<name>A0A2T4BXA8_TRILO</name>
<dbReference type="Proteomes" id="UP000240760">
    <property type="component" value="Unassembled WGS sequence"/>
</dbReference>